<evidence type="ECO:0000256" key="1">
    <source>
        <dbReference type="ARBA" id="ARBA00022741"/>
    </source>
</evidence>
<sequence length="912" mass="104619">MNIIPGQFQIQLVQTMTWVHRQTDPIIQCIIDRNLNKLKKLIRGKDLNGLYPCEECRDDVTPLIAAVAFRNEEICTFLLKEKADPNIQSINLWTALHYAIFSNGHLNILSRLLAEKADPNGSNINQTLTPIQIAVMIDREDVVKELMMSGAYPEKYFGRNPQIDQKLQSMIAKLSSESGDFVKFKIFFDFSCAVSLMSVEDIFKKYGKHLLVVNPVHHVTLFDMCFNVFGPTENLYQQSGIKWLKESQKIDHYTKGAISRLPKIPIELQQVAVKSLTKVFCTMNEIPPEMSLEAIPSLLKYLTIESKIPNQGLNTEVVRLLYVITQKTPNRKKCWTFPFVEELYNGIIVFTDNEYLSNPLTSSLGVYTFGLLEGLYIFDKVPASITTRGITSVPETILVTAEMEIDEDLKGKLRKLDMCLRNAVSQTDKTEELHKTTSSKKKNKKKKKKKQEELPVEKSTTDLTEKPVLDTSIPVVESGVHADSSSVQPFACTSDEFKPLKWHKVSKRWGPQLEKLSKINPQNVYRLGTLNLVVHPDFQIAKGSDGTQVFLGLKDDGTEVAVKRMLKSNYQDLKNEEEFLRLPQLDSTCIVRYVDFAEDENFGYLVLQLCEYTLEEYINDHLPEDKMPVLKKIMQEVLCSLSVLHSHNTKILHRDIKPQNVLIDVSGRARLADFGISRQLNMGQTTLHTSNAGTKCWKATETLDEDSGIGYKRSTDIQVAGMLMYYIISGGHHPFGNGIHCEINILYGKYTLEHIDDEISKDLVEWMINKDPIKRPTVEDTLAHPYFWKEERRMEYLLKIGNEKEAEMCRNADPELLRALDQCVEGMSFSNWKSKVPSELIKTMDSRKKPYPENTLGLLRFLRNLHEHHADSFERVDVMTMFPDLFGHVYKFAKMQEWNSRNTLNRFFQVKI</sequence>
<dbReference type="PANTHER" id="PTHR13954:SF28">
    <property type="match status" value="1"/>
</dbReference>
<evidence type="ECO:0000256" key="2">
    <source>
        <dbReference type="ARBA" id="ARBA00022840"/>
    </source>
</evidence>
<keyword evidence="7" id="KW-1185">Reference proteome</keyword>
<dbReference type="PROSITE" id="PS50011">
    <property type="entry name" value="PROTEIN_KINASE_DOM"/>
    <property type="match status" value="1"/>
</dbReference>
<proteinExistence type="predicted"/>
<organism evidence="6 7">
    <name type="scientific">Esox lucius</name>
    <name type="common">Northern pike</name>
    <dbReference type="NCBI Taxonomy" id="8010"/>
    <lineage>
        <taxon>Eukaryota</taxon>
        <taxon>Metazoa</taxon>
        <taxon>Chordata</taxon>
        <taxon>Craniata</taxon>
        <taxon>Vertebrata</taxon>
        <taxon>Euteleostomi</taxon>
        <taxon>Actinopterygii</taxon>
        <taxon>Neopterygii</taxon>
        <taxon>Teleostei</taxon>
        <taxon>Protacanthopterygii</taxon>
        <taxon>Esociformes</taxon>
        <taxon>Esocidae</taxon>
        <taxon>Esox</taxon>
    </lineage>
</organism>
<dbReference type="PANTHER" id="PTHR13954">
    <property type="entry name" value="IRE1-RELATED"/>
    <property type="match status" value="1"/>
</dbReference>
<dbReference type="InterPro" id="IPR045133">
    <property type="entry name" value="IRE1/2-like"/>
</dbReference>
<feature type="compositionally biased region" description="Basic residues" evidence="3">
    <location>
        <begin position="437"/>
        <end position="449"/>
    </location>
</feature>
<dbReference type="PROSITE" id="PS00108">
    <property type="entry name" value="PROTEIN_KINASE_ST"/>
    <property type="match status" value="1"/>
</dbReference>
<reference evidence="6" key="4">
    <citation type="submission" date="2025-09" db="UniProtKB">
        <authorList>
            <consortium name="Ensembl"/>
        </authorList>
    </citation>
    <scope>IDENTIFICATION</scope>
</reference>
<keyword evidence="1" id="KW-0547">Nucleotide-binding</keyword>
<dbReference type="Pfam" id="PF06479">
    <property type="entry name" value="Ribonuc_2-5A"/>
    <property type="match status" value="1"/>
</dbReference>
<evidence type="ECO:0000259" key="5">
    <source>
        <dbReference type="PROSITE" id="PS51392"/>
    </source>
</evidence>
<dbReference type="Ensembl" id="ENSELUT00000033556.3">
    <property type="protein sequence ID" value="ENSELUP00000022566.2"/>
    <property type="gene ID" value="ENSELUG00000021509.3"/>
</dbReference>
<dbReference type="GO" id="GO:0006397">
    <property type="term" value="P:mRNA processing"/>
    <property type="evidence" value="ECO:0007669"/>
    <property type="project" value="InterPro"/>
</dbReference>
<dbReference type="SMART" id="SM00248">
    <property type="entry name" value="ANK"/>
    <property type="match status" value="3"/>
</dbReference>
<dbReference type="GeneTree" id="ENSGT00940000165054"/>
<dbReference type="AlphaFoldDB" id="A0A3P8Z185"/>
<dbReference type="InterPro" id="IPR010513">
    <property type="entry name" value="KEN_dom"/>
</dbReference>
<dbReference type="KEGG" id="els:105013690"/>
<accession>A0A3P8Z185</accession>
<dbReference type="GeneID" id="105013690"/>
<evidence type="ECO:0000313" key="6">
    <source>
        <dbReference type="Ensembl" id="ENSELUP00000022566.2"/>
    </source>
</evidence>
<dbReference type="GO" id="GO:0005524">
    <property type="term" value="F:ATP binding"/>
    <property type="evidence" value="ECO:0007669"/>
    <property type="project" value="UniProtKB-KW"/>
</dbReference>
<dbReference type="InterPro" id="IPR011009">
    <property type="entry name" value="Kinase-like_dom_sf"/>
</dbReference>
<dbReference type="SUPFAM" id="SSF56112">
    <property type="entry name" value="Protein kinase-like (PK-like)"/>
    <property type="match status" value="1"/>
</dbReference>
<dbReference type="Gene3D" id="1.10.510.10">
    <property type="entry name" value="Transferase(Phosphotransferase) domain 1"/>
    <property type="match status" value="1"/>
</dbReference>
<dbReference type="GO" id="GO:0004521">
    <property type="term" value="F:RNA endonuclease activity"/>
    <property type="evidence" value="ECO:0007669"/>
    <property type="project" value="InterPro"/>
</dbReference>
<feature type="region of interest" description="Disordered" evidence="3">
    <location>
        <begin position="427"/>
        <end position="463"/>
    </location>
</feature>
<feature type="compositionally biased region" description="Basic and acidic residues" evidence="3">
    <location>
        <begin position="450"/>
        <end position="463"/>
    </location>
</feature>
<protein>
    <submittedName>
        <fullName evidence="6">Uncharacterized protein</fullName>
    </submittedName>
</protein>
<dbReference type="InterPro" id="IPR036770">
    <property type="entry name" value="Ankyrin_rpt-contain_sf"/>
</dbReference>
<dbReference type="Gene3D" id="1.20.1440.180">
    <property type="entry name" value="KEN domain"/>
    <property type="match status" value="1"/>
</dbReference>
<evidence type="ECO:0000256" key="3">
    <source>
        <dbReference type="SAM" id="MobiDB-lite"/>
    </source>
</evidence>
<reference evidence="6" key="2">
    <citation type="submission" date="2020-02" db="EMBL/GenBank/DDBJ databases">
        <title>Esox lucius (northern pike) genome, fEsoLuc1, primary haplotype.</title>
        <authorList>
            <person name="Myers G."/>
            <person name="Karagic N."/>
            <person name="Meyer A."/>
            <person name="Pippel M."/>
            <person name="Reichard M."/>
            <person name="Winkler S."/>
            <person name="Tracey A."/>
            <person name="Sims Y."/>
            <person name="Howe K."/>
            <person name="Rhie A."/>
            <person name="Formenti G."/>
            <person name="Durbin R."/>
            <person name="Fedrigo O."/>
            <person name="Jarvis E.D."/>
        </authorList>
    </citation>
    <scope>NUCLEOTIDE SEQUENCE [LARGE SCALE GENOMIC DNA]</scope>
</reference>
<reference evidence="6" key="3">
    <citation type="submission" date="2025-08" db="UniProtKB">
        <authorList>
            <consortium name="Ensembl"/>
        </authorList>
    </citation>
    <scope>IDENTIFICATION</scope>
</reference>
<reference evidence="7" key="1">
    <citation type="journal article" date="2014" name="PLoS ONE">
        <title>The genome and linkage map of the northern pike (Esox lucius): conserved synteny revealed between the salmonid sister group and the Neoteleostei.</title>
        <authorList>
            <person name="Rondeau E.B."/>
            <person name="Minkley D.R."/>
            <person name="Leong J.S."/>
            <person name="Messmer A.M."/>
            <person name="Jantzen J.R."/>
            <person name="von Schalburg K.R."/>
            <person name="Lemon C."/>
            <person name="Bird N.H."/>
            <person name="Koop B.F."/>
        </authorList>
    </citation>
    <scope>NUCLEOTIDE SEQUENCE</scope>
</reference>
<dbReference type="SUPFAM" id="SSF48403">
    <property type="entry name" value="Ankyrin repeat"/>
    <property type="match status" value="1"/>
</dbReference>
<dbReference type="InterPro" id="IPR002110">
    <property type="entry name" value="Ankyrin_rpt"/>
</dbReference>
<dbReference type="STRING" id="8010.ENSELUP00000022566"/>
<dbReference type="Bgee" id="ENSELUG00000021509">
    <property type="expression patterns" value="Expressed in nose and 6 other cell types or tissues"/>
</dbReference>
<dbReference type="GO" id="GO:0036498">
    <property type="term" value="P:IRE1-mediated unfolded protein response"/>
    <property type="evidence" value="ECO:0007669"/>
    <property type="project" value="TreeGrafter"/>
</dbReference>
<dbReference type="OrthoDB" id="63989at2759"/>
<keyword evidence="2" id="KW-0067">ATP-binding</keyword>
<dbReference type="Pfam" id="PF13637">
    <property type="entry name" value="Ank_4"/>
    <property type="match status" value="1"/>
</dbReference>
<feature type="domain" description="Protein kinase" evidence="4">
    <location>
        <begin position="534"/>
        <end position="787"/>
    </location>
</feature>
<name>A0A3P8Z185_ESOLU</name>
<evidence type="ECO:0000259" key="4">
    <source>
        <dbReference type="PROSITE" id="PS50011"/>
    </source>
</evidence>
<dbReference type="PROSITE" id="PS51392">
    <property type="entry name" value="KEN"/>
    <property type="match status" value="1"/>
</dbReference>
<feature type="domain" description="KEN" evidence="5">
    <location>
        <begin position="790"/>
        <end position="912"/>
    </location>
</feature>
<dbReference type="GO" id="GO:0004674">
    <property type="term" value="F:protein serine/threonine kinase activity"/>
    <property type="evidence" value="ECO:0007669"/>
    <property type="project" value="InterPro"/>
</dbReference>
<dbReference type="SMART" id="SM00220">
    <property type="entry name" value="S_TKc"/>
    <property type="match status" value="1"/>
</dbReference>
<dbReference type="GO" id="GO:0070059">
    <property type="term" value="P:intrinsic apoptotic signaling pathway in response to endoplasmic reticulum stress"/>
    <property type="evidence" value="ECO:0007669"/>
    <property type="project" value="TreeGrafter"/>
</dbReference>
<evidence type="ECO:0000313" key="7">
    <source>
        <dbReference type="Proteomes" id="UP000265140"/>
    </source>
</evidence>
<dbReference type="RefSeq" id="XP_010873700.2">
    <property type="nucleotide sequence ID" value="XM_010875398.3"/>
</dbReference>
<dbReference type="OMA" id="WSAMETT"/>
<dbReference type="Pfam" id="PF00069">
    <property type="entry name" value="Pkinase"/>
    <property type="match status" value="1"/>
</dbReference>
<dbReference type="GO" id="GO:0051082">
    <property type="term" value="F:unfolded protein binding"/>
    <property type="evidence" value="ECO:0007669"/>
    <property type="project" value="TreeGrafter"/>
</dbReference>
<dbReference type="InterPro" id="IPR038357">
    <property type="entry name" value="KEN_sf"/>
</dbReference>
<dbReference type="Gene3D" id="1.25.40.20">
    <property type="entry name" value="Ankyrin repeat-containing domain"/>
    <property type="match status" value="1"/>
</dbReference>
<dbReference type="InterPro" id="IPR008271">
    <property type="entry name" value="Ser/Thr_kinase_AS"/>
</dbReference>
<dbReference type="Proteomes" id="UP000265140">
    <property type="component" value="Chromosome 2"/>
</dbReference>
<dbReference type="InterPro" id="IPR000719">
    <property type="entry name" value="Prot_kinase_dom"/>
</dbReference>
<dbReference type="InParanoid" id="A0A3P8Z185"/>
<dbReference type="GO" id="GO:1990604">
    <property type="term" value="C:IRE1-TRAF2-ASK1 complex"/>
    <property type="evidence" value="ECO:0007669"/>
    <property type="project" value="TreeGrafter"/>
</dbReference>